<evidence type="ECO:0000256" key="1">
    <source>
        <dbReference type="ARBA" id="ARBA00006974"/>
    </source>
</evidence>
<evidence type="ECO:0000313" key="2">
    <source>
        <dbReference type="EMBL" id="KAK3011015.1"/>
    </source>
</evidence>
<dbReference type="PANTHER" id="PTHR31175">
    <property type="entry name" value="AUXIN-RESPONSIVE FAMILY PROTEIN"/>
    <property type="match status" value="1"/>
</dbReference>
<dbReference type="GO" id="GO:0009733">
    <property type="term" value="P:response to auxin"/>
    <property type="evidence" value="ECO:0007669"/>
    <property type="project" value="InterPro"/>
</dbReference>
<dbReference type="EMBL" id="JAVXUP010001490">
    <property type="protein sequence ID" value="KAK3011015.1"/>
    <property type="molecule type" value="Genomic_DNA"/>
</dbReference>
<comment type="caution">
    <text evidence="2">The sequence shown here is derived from an EMBL/GenBank/DDBJ whole genome shotgun (WGS) entry which is preliminary data.</text>
</comment>
<dbReference type="AlphaFoldDB" id="A0AA88VSL3"/>
<reference evidence="2" key="1">
    <citation type="submission" date="2022-12" db="EMBL/GenBank/DDBJ databases">
        <title>Draft genome assemblies for two species of Escallonia (Escalloniales).</title>
        <authorList>
            <person name="Chanderbali A."/>
            <person name="Dervinis C."/>
            <person name="Anghel I."/>
            <person name="Soltis D."/>
            <person name="Soltis P."/>
            <person name="Zapata F."/>
        </authorList>
    </citation>
    <scope>NUCLEOTIDE SEQUENCE</scope>
    <source>
        <strain evidence="2">UCBG64.0493</strain>
        <tissue evidence="2">Leaf</tissue>
    </source>
</reference>
<dbReference type="Pfam" id="PF02519">
    <property type="entry name" value="Auxin_inducible"/>
    <property type="match status" value="1"/>
</dbReference>
<sequence length="115" mass="12889">MSEEEFGLPGDGHITLPCDAFLMENIISLIQRGVPEPLEKALLTSIFGSRYTSSSYPFPFPCHLDKFLGIDHDVSVSELGKSEENDQQQDSFKDGKEVAEFDCHQEEDNLIAKTH</sequence>
<dbReference type="PANTHER" id="PTHR31175:SF82">
    <property type="entry name" value="AUXIN-RESPONSIVE PROTEIN SAUR65"/>
    <property type="match status" value="1"/>
</dbReference>
<dbReference type="InterPro" id="IPR003676">
    <property type="entry name" value="SAUR_fam"/>
</dbReference>
<evidence type="ECO:0000313" key="3">
    <source>
        <dbReference type="Proteomes" id="UP001188597"/>
    </source>
</evidence>
<name>A0AA88VSL3_9ASTE</name>
<comment type="similarity">
    <text evidence="1">Belongs to the ARG7 family.</text>
</comment>
<protein>
    <recommendedName>
        <fullName evidence="4">Small auxin up regulated protein</fullName>
    </recommendedName>
</protein>
<dbReference type="Proteomes" id="UP001188597">
    <property type="component" value="Unassembled WGS sequence"/>
</dbReference>
<gene>
    <name evidence="2" type="ORF">RJ639_011919</name>
</gene>
<evidence type="ECO:0008006" key="4">
    <source>
        <dbReference type="Google" id="ProtNLM"/>
    </source>
</evidence>
<keyword evidence="3" id="KW-1185">Reference proteome</keyword>
<accession>A0AA88VSL3</accession>
<proteinExistence type="inferred from homology"/>
<organism evidence="2 3">
    <name type="scientific">Escallonia herrerae</name>
    <dbReference type="NCBI Taxonomy" id="1293975"/>
    <lineage>
        <taxon>Eukaryota</taxon>
        <taxon>Viridiplantae</taxon>
        <taxon>Streptophyta</taxon>
        <taxon>Embryophyta</taxon>
        <taxon>Tracheophyta</taxon>
        <taxon>Spermatophyta</taxon>
        <taxon>Magnoliopsida</taxon>
        <taxon>eudicotyledons</taxon>
        <taxon>Gunneridae</taxon>
        <taxon>Pentapetalae</taxon>
        <taxon>asterids</taxon>
        <taxon>campanulids</taxon>
        <taxon>Escalloniales</taxon>
        <taxon>Escalloniaceae</taxon>
        <taxon>Escallonia</taxon>
    </lineage>
</organism>